<evidence type="ECO:0000313" key="4">
    <source>
        <dbReference type="Proteomes" id="UP001221302"/>
    </source>
</evidence>
<dbReference type="AlphaFoldDB" id="A0AAE3P445"/>
<dbReference type="PROSITE" id="PS51186">
    <property type="entry name" value="GNAT"/>
    <property type="match status" value="1"/>
</dbReference>
<sequence length="511" mass="59502">MGKINLKNFEKSLIVRNLKKEDFEDVCNLQLKCFPGMPTWTKEQFESQIEIFPEGQICIEYQGKIVASSSSLILDFALYSEWHTWKEIADHGFIRNHNPQGNTLYGIEIMVDPKFRGLKLARRIYDARKQLARKYNLMRIILGGRIPGYHKYADKMSAKEYVEKVTNKILYDPVLTAQVSNGFVVKRIIPNYLSSDEESKGYATFLEWTNLDYVPDTTRIFEPKQTVRICAVQYQMRLINSFEEFAKQVEYFVDVASDYKCDFILFPEIFTTQLLSFLPNLRPALAMRQLSEFTPKYLELFNRLSLKYNINIIGGSHFTIEDENLFNISYLFRRDGTIDKQYKLHITPNEKRWWGVKPGNELKVFDTDKGKISIQICYDIEFPELSRIAAEKGAEIIFVPFCTDERYAYLRVRYCAQARCIENHVYVVIAGSVGNLPQVENLDIQYAQSAIFTPSDIPFTRDAIQSEATPNVETVIIDDVDLELLKKHKQSGSVLNWKDRRIDIYEVKHNL</sequence>
<feature type="domain" description="CN hydrolase" evidence="1">
    <location>
        <begin position="227"/>
        <end position="482"/>
    </location>
</feature>
<dbReference type="EMBL" id="JARGDL010000015">
    <property type="protein sequence ID" value="MDF1612550.1"/>
    <property type="molecule type" value="Genomic_DNA"/>
</dbReference>
<dbReference type="InterPro" id="IPR003010">
    <property type="entry name" value="C-N_Hydrolase"/>
</dbReference>
<name>A0AAE3P445_9BACT</name>
<dbReference type="PANTHER" id="PTHR23088">
    <property type="entry name" value="NITRILASE-RELATED"/>
    <property type="match status" value="1"/>
</dbReference>
<dbReference type="SUPFAM" id="SSF55729">
    <property type="entry name" value="Acyl-CoA N-acyltransferases (Nat)"/>
    <property type="match status" value="1"/>
</dbReference>
<dbReference type="InterPro" id="IPR016181">
    <property type="entry name" value="Acyl_CoA_acyltransferase"/>
</dbReference>
<dbReference type="CDD" id="cd07574">
    <property type="entry name" value="nitrilase_Rim1_like"/>
    <property type="match status" value="1"/>
</dbReference>
<evidence type="ECO:0000313" key="3">
    <source>
        <dbReference type="EMBL" id="MDF1612550.1"/>
    </source>
</evidence>
<dbReference type="EC" id="2.3.1.-" evidence="3"/>
<dbReference type="InterPro" id="IPR000182">
    <property type="entry name" value="GNAT_dom"/>
</dbReference>
<dbReference type="RefSeq" id="WP_321536321.1">
    <property type="nucleotide sequence ID" value="NZ_JARGDL010000015.1"/>
</dbReference>
<protein>
    <submittedName>
        <fullName evidence="3">GNAT family N-acetyltransferase</fullName>
        <ecNumber evidence="3">2.3.1.-</ecNumber>
    </submittedName>
</protein>
<dbReference type="CDD" id="cd04301">
    <property type="entry name" value="NAT_SF"/>
    <property type="match status" value="1"/>
</dbReference>
<accession>A0AAE3P445</accession>
<keyword evidence="3" id="KW-0012">Acyltransferase</keyword>
<feature type="domain" description="N-acetyltransferase" evidence="2">
    <location>
        <begin position="13"/>
        <end position="212"/>
    </location>
</feature>
<dbReference type="Pfam" id="PF00795">
    <property type="entry name" value="CN_hydrolase"/>
    <property type="match status" value="1"/>
</dbReference>
<reference evidence="3" key="1">
    <citation type="submission" date="2023-03" db="EMBL/GenBank/DDBJ databases">
        <title>Stygiobacter electus gen. nov., sp. nov., facultatively anaerobic thermotolerant bacterium of the class Ignavibacteria from a well of Yessentuki mineral water deposit.</title>
        <authorList>
            <person name="Podosokorskaya O.A."/>
            <person name="Elcheninov A.G."/>
            <person name="Petrova N.F."/>
            <person name="Zavarzina D.G."/>
            <person name="Kublanov I.V."/>
            <person name="Merkel A.Y."/>
        </authorList>
    </citation>
    <scope>NUCLEOTIDE SEQUENCE</scope>
    <source>
        <strain evidence="3">09-Me</strain>
    </source>
</reference>
<keyword evidence="4" id="KW-1185">Reference proteome</keyword>
<dbReference type="Proteomes" id="UP001221302">
    <property type="component" value="Unassembled WGS sequence"/>
</dbReference>
<dbReference type="Gene3D" id="3.60.110.10">
    <property type="entry name" value="Carbon-nitrogen hydrolase"/>
    <property type="match status" value="1"/>
</dbReference>
<dbReference type="PROSITE" id="PS50263">
    <property type="entry name" value="CN_HYDROLASE"/>
    <property type="match status" value="1"/>
</dbReference>
<dbReference type="PANTHER" id="PTHR23088:SF50">
    <property type="entry name" value="HYDROLASE YHCX"/>
    <property type="match status" value="1"/>
</dbReference>
<evidence type="ECO:0000259" key="1">
    <source>
        <dbReference type="PROSITE" id="PS50263"/>
    </source>
</evidence>
<dbReference type="Pfam" id="PF00583">
    <property type="entry name" value="Acetyltransf_1"/>
    <property type="match status" value="1"/>
</dbReference>
<dbReference type="GO" id="GO:0016747">
    <property type="term" value="F:acyltransferase activity, transferring groups other than amino-acyl groups"/>
    <property type="evidence" value="ECO:0007669"/>
    <property type="project" value="InterPro"/>
</dbReference>
<gene>
    <name evidence="3" type="ORF">P0M35_10340</name>
</gene>
<keyword evidence="3" id="KW-0808">Transferase</keyword>
<proteinExistence type="predicted"/>
<dbReference type="InterPro" id="IPR036526">
    <property type="entry name" value="C-N_Hydrolase_sf"/>
</dbReference>
<organism evidence="3 4">
    <name type="scientific">Stygiobacter electus</name>
    <dbReference type="NCBI Taxonomy" id="3032292"/>
    <lineage>
        <taxon>Bacteria</taxon>
        <taxon>Pseudomonadati</taxon>
        <taxon>Ignavibacteriota</taxon>
        <taxon>Ignavibacteria</taxon>
        <taxon>Ignavibacteriales</taxon>
        <taxon>Melioribacteraceae</taxon>
        <taxon>Stygiobacter</taxon>
    </lineage>
</organism>
<dbReference type="SUPFAM" id="SSF56317">
    <property type="entry name" value="Carbon-nitrogen hydrolase"/>
    <property type="match status" value="1"/>
</dbReference>
<comment type="caution">
    <text evidence="3">The sequence shown here is derived from an EMBL/GenBank/DDBJ whole genome shotgun (WGS) entry which is preliminary data.</text>
</comment>
<dbReference type="Gene3D" id="3.40.630.30">
    <property type="match status" value="1"/>
</dbReference>
<evidence type="ECO:0000259" key="2">
    <source>
        <dbReference type="PROSITE" id="PS51186"/>
    </source>
</evidence>